<feature type="non-terminal residue" evidence="2">
    <location>
        <position position="215"/>
    </location>
</feature>
<accession>A0A087V0Z7</accession>
<keyword evidence="3" id="KW-1185">Reference proteome</keyword>
<dbReference type="GO" id="GO:0071897">
    <property type="term" value="P:DNA biosynthetic process"/>
    <property type="evidence" value="ECO:0007669"/>
    <property type="project" value="UniProtKB-ARBA"/>
</dbReference>
<dbReference type="OMA" id="YGFRINI"/>
<evidence type="ECO:0000313" key="2">
    <source>
        <dbReference type="EMBL" id="KFM83286.1"/>
    </source>
</evidence>
<proteinExistence type="predicted"/>
<name>A0A087V0Z7_STEMI</name>
<dbReference type="InterPro" id="IPR043128">
    <property type="entry name" value="Rev_trsase/Diguanyl_cyclase"/>
</dbReference>
<evidence type="ECO:0000313" key="3">
    <source>
        <dbReference type="Proteomes" id="UP000054359"/>
    </source>
</evidence>
<dbReference type="Proteomes" id="UP000054359">
    <property type="component" value="Unassembled WGS sequence"/>
</dbReference>
<organism evidence="2 3">
    <name type="scientific">Stegodyphus mimosarum</name>
    <name type="common">African social velvet spider</name>
    <dbReference type="NCBI Taxonomy" id="407821"/>
    <lineage>
        <taxon>Eukaryota</taxon>
        <taxon>Metazoa</taxon>
        <taxon>Ecdysozoa</taxon>
        <taxon>Arthropoda</taxon>
        <taxon>Chelicerata</taxon>
        <taxon>Arachnida</taxon>
        <taxon>Araneae</taxon>
        <taxon>Araneomorphae</taxon>
        <taxon>Entelegynae</taxon>
        <taxon>Eresoidea</taxon>
        <taxon>Eresidae</taxon>
        <taxon>Stegodyphus</taxon>
    </lineage>
</organism>
<dbReference type="PANTHER" id="PTHR46599">
    <property type="entry name" value="PIGGYBAC TRANSPOSABLE ELEMENT-DERIVED PROTEIN 4"/>
    <property type="match status" value="1"/>
</dbReference>
<sequence length="215" mass="25310">MVKFKGCSSFKQYMPKKPIKRGYKIWMQCDESTYACQFEIYTGKIGDTTEKKLSDRVVRSLPIFGKNHRLFMDKYFTSYGFTVFRFFETQKIFACGTVNMNRTNLPKKLKIREIDKRGEFDWASSEANIICLRWKDKNCVRILSCLENATNVINVERKERNDDILILIASASEEQHRIHLKLVFDDYGFRINISKSIFGTQEIEFLGYLITPQRS</sequence>
<dbReference type="AlphaFoldDB" id="A0A087V0Z7"/>
<dbReference type="EMBL" id="KL816746">
    <property type="protein sequence ID" value="KFM83286.1"/>
    <property type="molecule type" value="Genomic_DNA"/>
</dbReference>
<dbReference type="Gene3D" id="3.30.70.270">
    <property type="match status" value="1"/>
</dbReference>
<dbReference type="PANTHER" id="PTHR46599:SF3">
    <property type="entry name" value="PIGGYBAC TRANSPOSABLE ELEMENT-DERIVED PROTEIN 4"/>
    <property type="match status" value="1"/>
</dbReference>
<gene>
    <name evidence="2" type="ORF">X975_08391</name>
</gene>
<dbReference type="STRING" id="407821.A0A087V0Z7"/>
<dbReference type="InterPro" id="IPR029526">
    <property type="entry name" value="PGBD"/>
</dbReference>
<evidence type="ECO:0000259" key="1">
    <source>
        <dbReference type="Pfam" id="PF13843"/>
    </source>
</evidence>
<protein>
    <submittedName>
        <fullName evidence="2">PiggyBac transposable element-derived protein 4</fullName>
    </submittedName>
</protein>
<dbReference type="Pfam" id="PF13843">
    <property type="entry name" value="DDE_Tnp_1_7"/>
    <property type="match status" value="1"/>
</dbReference>
<feature type="domain" description="PiggyBac transposable element-derived protein" evidence="1">
    <location>
        <begin position="1"/>
        <end position="162"/>
    </location>
</feature>
<dbReference type="InterPro" id="IPR043502">
    <property type="entry name" value="DNA/RNA_pol_sf"/>
</dbReference>
<reference evidence="2 3" key="1">
    <citation type="submission" date="2013-11" db="EMBL/GenBank/DDBJ databases">
        <title>Genome sequencing of Stegodyphus mimosarum.</title>
        <authorList>
            <person name="Bechsgaard J."/>
        </authorList>
    </citation>
    <scope>NUCLEOTIDE SEQUENCE [LARGE SCALE GENOMIC DNA]</scope>
</reference>
<dbReference type="OrthoDB" id="8193855at2759"/>
<dbReference type="SUPFAM" id="SSF56672">
    <property type="entry name" value="DNA/RNA polymerases"/>
    <property type="match status" value="1"/>
</dbReference>